<evidence type="ECO:0000313" key="3">
    <source>
        <dbReference type="Proteomes" id="UP000266861"/>
    </source>
</evidence>
<sequence length="84" mass="10051">MPYRFQLILRGNRDGFAPKTFWDMCHGYTNMIAILKVEGTEILGGYNPLQWNKYYNFEFAWEASWTTVEKISIIDYEIFQIVKK</sequence>
<dbReference type="Proteomes" id="UP000266861">
    <property type="component" value="Unassembled WGS sequence"/>
</dbReference>
<dbReference type="Pfam" id="PF07534">
    <property type="entry name" value="TLD"/>
    <property type="match status" value="1"/>
</dbReference>
<gene>
    <name evidence="2" type="ORF">Glove_40g178</name>
</gene>
<dbReference type="AlphaFoldDB" id="A0A397JK21"/>
<name>A0A397JK21_9GLOM</name>
<dbReference type="InterPro" id="IPR006571">
    <property type="entry name" value="TLDc_dom"/>
</dbReference>
<organism evidence="2 3">
    <name type="scientific">Diversispora epigaea</name>
    <dbReference type="NCBI Taxonomy" id="1348612"/>
    <lineage>
        <taxon>Eukaryota</taxon>
        <taxon>Fungi</taxon>
        <taxon>Fungi incertae sedis</taxon>
        <taxon>Mucoromycota</taxon>
        <taxon>Glomeromycotina</taxon>
        <taxon>Glomeromycetes</taxon>
        <taxon>Diversisporales</taxon>
        <taxon>Diversisporaceae</taxon>
        <taxon>Diversispora</taxon>
    </lineage>
</organism>
<keyword evidence="3" id="KW-1185">Reference proteome</keyword>
<comment type="caution">
    <text evidence="2">The sequence shown here is derived from an EMBL/GenBank/DDBJ whole genome shotgun (WGS) entry which is preliminary data.</text>
</comment>
<evidence type="ECO:0000259" key="1">
    <source>
        <dbReference type="PROSITE" id="PS51886"/>
    </source>
</evidence>
<reference evidence="2 3" key="1">
    <citation type="submission" date="2018-08" db="EMBL/GenBank/DDBJ databases">
        <title>Genome and evolution of the arbuscular mycorrhizal fungus Diversispora epigaea (formerly Glomus versiforme) and its bacterial endosymbionts.</title>
        <authorList>
            <person name="Sun X."/>
            <person name="Fei Z."/>
            <person name="Harrison M."/>
        </authorList>
    </citation>
    <scope>NUCLEOTIDE SEQUENCE [LARGE SCALE GENOMIC DNA]</scope>
    <source>
        <strain evidence="2 3">IT104</strain>
    </source>
</reference>
<feature type="domain" description="TLDc" evidence="1">
    <location>
        <begin position="1"/>
        <end position="84"/>
    </location>
</feature>
<dbReference type="EMBL" id="PQFF01000038">
    <property type="protein sequence ID" value="RHZ87148.1"/>
    <property type="molecule type" value="Genomic_DNA"/>
</dbReference>
<evidence type="ECO:0000313" key="2">
    <source>
        <dbReference type="EMBL" id="RHZ87148.1"/>
    </source>
</evidence>
<dbReference type="PROSITE" id="PS51886">
    <property type="entry name" value="TLDC"/>
    <property type="match status" value="1"/>
</dbReference>
<dbReference type="OrthoDB" id="298084at2759"/>
<protein>
    <recommendedName>
        <fullName evidence="1">TLDc domain-containing protein</fullName>
    </recommendedName>
</protein>
<proteinExistence type="predicted"/>
<accession>A0A397JK21</accession>